<proteinExistence type="predicted"/>
<dbReference type="AlphaFoldDB" id="A0A2K3KGA7"/>
<comment type="caution">
    <text evidence="2">The sequence shown here is derived from an EMBL/GenBank/DDBJ whole genome shotgun (WGS) entry which is preliminary data.</text>
</comment>
<feature type="non-terminal residue" evidence="2">
    <location>
        <position position="22"/>
    </location>
</feature>
<protein>
    <submittedName>
        <fullName evidence="2">Uncharacterized protein</fullName>
    </submittedName>
</protein>
<evidence type="ECO:0000313" key="3">
    <source>
        <dbReference type="Proteomes" id="UP000236291"/>
    </source>
</evidence>
<dbReference type="Proteomes" id="UP000236291">
    <property type="component" value="Unassembled WGS sequence"/>
</dbReference>
<reference evidence="2 3" key="2">
    <citation type="journal article" date="2017" name="Front. Plant Sci.">
        <title>Gene Classification and Mining of Molecular Markers Useful in Red Clover (Trifolium pratense) Breeding.</title>
        <authorList>
            <person name="Istvanek J."/>
            <person name="Dluhosova J."/>
            <person name="Dluhos P."/>
            <person name="Patkova L."/>
            <person name="Nedelnik J."/>
            <person name="Repkova J."/>
        </authorList>
    </citation>
    <scope>NUCLEOTIDE SEQUENCE [LARGE SCALE GENOMIC DNA]</scope>
    <source>
        <strain evidence="3">cv. Tatra</strain>
        <tissue evidence="2">Young leaves</tissue>
    </source>
</reference>
<sequence length="22" mass="2369">MRATGGARSRTRINAITPPTLK</sequence>
<gene>
    <name evidence="2" type="ORF">L195_g062530</name>
</gene>
<dbReference type="EMBL" id="ASHM01177507">
    <property type="protein sequence ID" value="PNX65303.1"/>
    <property type="molecule type" value="Genomic_DNA"/>
</dbReference>
<feature type="region of interest" description="Disordered" evidence="1">
    <location>
        <begin position="1"/>
        <end position="22"/>
    </location>
</feature>
<accession>A0A2K3KGA7</accession>
<evidence type="ECO:0000256" key="1">
    <source>
        <dbReference type="SAM" id="MobiDB-lite"/>
    </source>
</evidence>
<organism evidence="2 3">
    <name type="scientific">Trifolium pratense</name>
    <name type="common">Red clover</name>
    <dbReference type="NCBI Taxonomy" id="57577"/>
    <lineage>
        <taxon>Eukaryota</taxon>
        <taxon>Viridiplantae</taxon>
        <taxon>Streptophyta</taxon>
        <taxon>Embryophyta</taxon>
        <taxon>Tracheophyta</taxon>
        <taxon>Spermatophyta</taxon>
        <taxon>Magnoliopsida</taxon>
        <taxon>eudicotyledons</taxon>
        <taxon>Gunneridae</taxon>
        <taxon>Pentapetalae</taxon>
        <taxon>rosids</taxon>
        <taxon>fabids</taxon>
        <taxon>Fabales</taxon>
        <taxon>Fabaceae</taxon>
        <taxon>Papilionoideae</taxon>
        <taxon>50 kb inversion clade</taxon>
        <taxon>NPAAA clade</taxon>
        <taxon>Hologalegina</taxon>
        <taxon>IRL clade</taxon>
        <taxon>Trifolieae</taxon>
        <taxon>Trifolium</taxon>
    </lineage>
</organism>
<reference evidence="2 3" key="1">
    <citation type="journal article" date="2014" name="Am. J. Bot.">
        <title>Genome assembly and annotation for red clover (Trifolium pratense; Fabaceae).</title>
        <authorList>
            <person name="Istvanek J."/>
            <person name="Jaros M."/>
            <person name="Krenek A."/>
            <person name="Repkova J."/>
        </authorList>
    </citation>
    <scope>NUCLEOTIDE SEQUENCE [LARGE SCALE GENOMIC DNA]</scope>
    <source>
        <strain evidence="3">cv. Tatra</strain>
        <tissue evidence="2">Young leaves</tissue>
    </source>
</reference>
<evidence type="ECO:0000313" key="2">
    <source>
        <dbReference type="EMBL" id="PNX65303.1"/>
    </source>
</evidence>
<name>A0A2K3KGA7_TRIPR</name>